<dbReference type="RefSeq" id="WP_148367232.1">
    <property type="nucleotide sequence ID" value="NZ_VSKL01000001.1"/>
</dbReference>
<proteinExistence type="predicted"/>
<dbReference type="Gene3D" id="2.60.120.200">
    <property type="match status" value="1"/>
</dbReference>
<dbReference type="Pfam" id="PF13385">
    <property type="entry name" value="Laminin_G_3"/>
    <property type="match status" value="1"/>
</dbReference>
<dbReference type="SUPFAM" id="SSF49899">
    <property type="entry name" value="Concanavalin A-like lectins/glucanases"/>
    <property type="match status" value="1"/>
</dbReference>
<accession>A0A5D0R1W9</accession>
<dbReference type="InterPro" id="IPR013320">
    <property type="entry name" value="ConA-like_dom_sf"/>
</dbReference>
<reference evidence="1 2" key="1">
    <citation type="submission" date="2019-08" db="EMBL/GenBank/DDBJ databases">
        <title>Genomes of Antarctic Bizionia species.</title>
        <authorList>
            <person name="Bowman J.P."/>
        </authorList>
    </citation>
    <scope>NUCLEOTIDE SEQUENCE [LARGE SCALE GENOMIC DNA]</scope>
    <source>
        <strain evidence="1 2">APA-1</strain>
    </source>
</reference>
<comment type="caution">
    <text evidence="1">The sequence shown here is derived from an EMBL/GenBank/DDBJ whole genome shotgun (WGS) entry which is preliminary data.</text>
</comment>
<dbReference type="AlphaFoldDB" id="A0A5D0R1W9"/>
<name>A0A5D0R1W9_9FLAO</name>
<keyword evidence="2" id="KW-1185">Reference proteome</keyword>
<dbReference type="Proteomes" id="UP000324358">
    <property type="component" value="Unassembled WGS sequence"/>
</dbReference>
<dbReference type="GO" id="GO:0004553">
    <property type="term" value="F:hydrolase activity, hydrolyzing O-glycosyl compounds"/>
    <property type="evidence" value="ECO:0007669"/>
    <property type="project" value="UniProtKB-ARBA"/>
</dbReference>
<organism evidence="1 2">
    <name type="scientific">Bizionia algoritergicola</name>
    <dbReference type="NCBI Taxonomy" id="291187"/>
    <lineage>
        <taxon>Bacteria</taxon>
        <taxon>Pseudomonadati</taxon>
        <taxon>Bacteroidota</taxon>
        <taxon>Flavobacteriia</taxon>
        <taxon>Flavobacteriales</taxon>
        <taxon>Flavobacteriaceae</taxon>
        <taxon>Bizionia</taxon>
    </lineage>
</organism>
<sequence length="230" mass="27083">MNYFPTRIYCTIILILFLCISCSTQKEDNLSVFLKSEKILFKKKHFGPETNLNDTLVVSLTNDSFTIAFWMNSYNYSKNGVIFSLLENYQDDLKQSILTLFLSKQKLSIISNNKDYRKHNFSFREDFSVAFINRKALNLNEQLFVSCLFDSDNRDFSIYVDGKLYIKEKLDPKITIDKAYLRIGFTNDNSKRKYDYKGTLDNFYIFPTLLTEDELILLMHLTITNNFPLK</sequence>
<evidence type="ECO:0000313" key="1">
    <source>
        <dbReference type="EMBL" id="TYB75069.1"/>
    </source>
</evidence>
<gene>
    <name evidence="1" type="ORF">ES675_02750</name>
</gene>
<dbReference type="EMBL" id="VSKL01000001">
    <property type="protein sequence ID" value="TYB75069.1"/>
    <property type="molecule type" value="Genomic_DNA"/>
</dbReference>
<dbReference type="GO" id="GO:0005975">
    <property type="term" value="P:carbohydrate metabolic process"/>
    <property type="evidence" value="ECO:0007669"/>
    <property type="project" value="UniProtKB-ARBA"/>
</dbReference>
<protein>
    <submittedName>
        <fullName evidence="1">LamG domain-containing protein</fullName>
    </submittedName>
</protein>
<evidence type="ECO:0000313" key="2">
    <source>
        <dbReference type="Proteomes" id="UP000324358"/>
    </source>
</evidence>